<dbReference type="AlphaFoldDB" id="A0ABD3RSE1"/>
<organism evidence="1 2">
    <name type="scientific">Penstemon smallii</name>
    <dbReference type="NCBI Taxonomy" id="265156"/>
    <lineage>
        <taxon>Eukaryota</taxon>
        <taxon>Viridiplantae</taxon>
        <taxon>Streptophyta</taxon>
        <taxon>Embryophyta</taxon>
        <taxon>Tracheophyta</taxon>
        <taxon>Spermatophyta</taxon>
        <taxon>Magnoliopsida</taxon>
        <taxon>eudicotyledons</taxon>
        <taxon>Gunneridae</taxon>
        <taxon>Pentapetalae</taxon>
        <taxon>asterids</taxon>
        <taxon>lamiids</taxon>
        <taxon>Lamiales</taxon>
        <taxon>Plantaginaceae</taxon>
        <taxon>Cheloneae</taxon>
        <taxon>Penstemon</taxon>
    </lineage>
</organism>
<sequence length="31" mass="3477">MLANIMCNLLCGLGCNCLHCSFYINLLCNIR</sequence>
<accession>A0ABD3RSE1</accession>
<proteinExistence type="predicted"/>
<name>A0ABD3RSE1_9LAMI</name>
<keyword evidence="2" id="KW-1185">Reference proteome</keyword>
<gene>
    <name evidence="1" type="ORF">ACJIZ3_000698</name>
</gene>
<comment type="caution">
    <text evidence="1">The sequence shown here is derived from an EMBL/GenBank/DDBJ whole genome shotgun (WGS) entry which is preliminary data.</text>
</comment>
<dbReference type="EMBL" id="JBJXBP010000014">
    <property type="protein sequence ID" value="KAL3810540.1"/>
    <property type="molecule type" value="Genomic_DNA"/>
</dbReference>
<dbReference type="Proteomes" id="UP001634393">
    <property type="component" value="Unassembled WGS sequence"/>
</dbReference>
<reference evidence="1 2" key="1">
    <citation type="submission" date="2024-12" db="EMBL/GenBank/DDBJ databases">
        <title>The unique morphological basis and parallel evolutionary history of personate flowers in Penstemon.</title>
        <authorList>
            <person name="Depatie T.H."/>
            <person name="Wessinger C.A."/>
        </authorList>
    </citation>
    <scope>NUCLEOTIDE SEQUENCE [LARGE SCALE GENOMIC DNA]</scope>
    <source>
        <strain evidence="1">WTNN_2</strain>
        <tissue evidence="1">Leaf</tissue>
    </source>
</reference>
<evidence type="ECO:0000313" key="1">
    <source>
        <dbReference type="EMBL" id="KAL3810540.1"/>
    </source>
</evidence>
<evidence type="ECO:0000313" key="2">
    <source>
        <dbReference type="Proteomes" id="UP001634393"/>
    </source>
</evidence>
<protein>
    <submittedName>
        <fullName evidence="1">Uncharacterized protein</fullName>
    </submittedName>
</protein>